<evidence type="ECO:0000313" key="2">
    <source>
        <dbReference type="Proteomes" id="UP000315295"/>
    </source>
</evidence>
<dbReference type="Proteomes" id="UP000315295">
    <property type="component" value="Unassembled WGS sequence"/>
</dbReference>
<sequence>MMARIKRRKTTARIRRRLSCLIPAVQFIGSVLPKIQIHVPDLSPCKSKNVVVGDGFDGHGRLVQKAGVEDFAVHKMLRGKGEEGSSRRSGVMESRVDLESLMDLWKQKKDQWYKKNRKWEPTVVISRYPKDGFDAGQLQHLAAREGIEGAEIMELREASRKHGQRVESRSDVKAAFKILAKLNKRREKLEVVRTSMSEFVQQLEAGASGPKSRLWPSAA</sequence>
<gene>
    <name evidence="1" type="ORF">C1H46_035874</name>
</gene>
<organism evidence="1 2">
    <name type="scientific">Malus baccata</name>
    <name type="common">Siberian crab apple</name>
    <name type="synonym">Pyrus baccata</name>
    <dbReference type="NCBI Taxonomy" id="106549"/>
    <lineage>
        <taxon>Eukaryota</taxon>
        <taxon>Viridiplantae</taxon>
        <taxon>Streptophyta</taxon>
        <taxon>Embryophyta</taxon>
        <taxon>Tracheophyta</taxon>
        <taxon>Spermatophyta</taxon>
        <taxon>Magnoliopsida</taxon>
        <taxon>eudicotyledons</taxon>
        <taxon>Gunneridae</taxon>
        <taxon>Pentapetalae</taxon>
        <taxon>rosids</taxon>
        <taxon>fabids</taxon>
        <taxon>Rosales</taxon>
        <taxon>Rosaceae</taxon>
        <taxon>Amygdaloideae</taxon>
        <taxon>Maleae</taxon>
        <taxon>Malus</taxon>
    </lineage>
</organism>
<dbReference type="AlphaFoldDB" id="A0A540KWP1"/>
<reference evidence="1 2" key="1">
    <citation type="journal article" date="2019" name="G3 (Bethesda)">
        <title>Sequencing of a Wild Apple (Malus baccata) Genome Unravels the Differences Between Cultivated and Wild Apple Species Regarding Disease Resistance and Cold Tolerance.</title>
        <authorList>
            <person name="Chen X."/>
        </authorList>
    </citation>
    <scope>NUCLEOTIDE SEQUENCE [LARGE SCALE GENOMIC DNA]</scope>
    <source>
        <strain evidence="2">cv. Shandingzi</strain>
        <tissue evidence="1">Leaves</tissue>
    </source>
</reference>
<protein>
    <submittedName>
        <fullName evidence="1">Uncharacterized protein</fullName>
    </submittedName>
</protein>
<proteinExistence type="predicted"/>
<evidence type="ECO:0000313" key="1">
    <source>
        <dbReference type="EMBL" id="TQD78636.1"/>
    </source>
</evidence>
<keyword evidence="2" id="KW-1185">Reference proteome</keyword>
<accession>A0A540KWP1</accession>
<comment type="caution">
    <text evidence="1">The sequence shown here is derived from an EMBL/GenBank/DDBJ whole genome shotgun (WGS) entry which is preliminary data.</text>
</comment>
<dbReference type="EMBL" id="VIEB01000899">
    <property type="protein sequence ID" value="TQD78636.1"/>
    <property type="molecule type" value="Genomic_DNA"/>
</dbReference>
<name>A0A540KWP1_MALBA</name>